<evidence type="ECO:0000313" key="2">
    <source>
        <dbReference type="EMBL" id="SVC13256.1"/>
    </source>
</evidence>
<sequence length="88" mass="9394">MGRPALLLVLVIMVPLSGCFFGGTQPCNKPQEYQSSKSVKPVEVPPGLTPPDAPSKLVIPPGELQTQPIPEGQPCPDEPPDYFDTNPV</sequence>
<organism evidence="2">
    <name type="scientific">marine metagenome</name>
    <dbReference type="NCBI Taxonomy" id="408172"/>
    <lineage>
        <taxon>unclassified sequences</taxon>
        <taxon>metagenomes</taxon>
        <taxon>ecological metagenomes</taxon>
    </lineage>
</organism>
<gene>
    <name evidence="2" type="ORF">METZ01_LOCUS266110</name>
</gene>
<accession>A0A382JND7</accession>
<evidence type="ECO:0000256" key="1">
    <source>
        <dbReference type="SAM" id="MobiDB-lite"/>
    </source>
</evidence>
<name>A0A382JND7_9ZZZZ</name>
<dbReference type="EMBL" id="UINC01075256">
    <property type="protein sequence ID" value="SVC13256.1"/>
    <property type="molecule type" value="Genomic_DNA"/>
</dbReference>
<reference evidence="2" key="1">
    <citation type="submission" date="2018-05" db="EMBL/GenBank/DDBJ databases">
        <authorList>
            <person name="Lanie J.A."/>
            <person name="Ng W.-L."/>
            <person name="Kazmierczak K.M."/>
            <person name="Andrzejewski T.M."/>
            <person name="Davidsen T.M."/>
            <person name="Wayne K.J."/>
            <person name="Tettelin H."/>
            <person name="Glass J.I."/>
            <person name="Rusch D."/>
            <person name="Podicherti R."/>
            <person name="Tsui H.-C.T."/>
            <person name="Winkler M.E."/>
        </authorList>
    </citation>
    <scope>NUCLEOTIDE SEQUENCE</scope>
</reference>
<feature type="region of interest" description="Disordered" evidence="1">
    <location>
        <begin position="30"/>
        <end position="88"/>
    </location>
</feature>
<feature type="compositionally biased region" description="Pro residues" evidence="1">
    <location>
        <begin position="43"/>
        <end position="53"/>
    </location>
</feature>
<dbReference type="AlphaFoldDB" id="A0A382JND7"/>
<protein>
    <submittedName>
        <fullName evidence="2">Uncharacterized protein</fullName>
    </submittedName>
</protein>
<proteinExistence type="predicted"/>